<evidence type="ECO:0000256" key="3">
    <source>
        <dbReference type="SAM" id="SignalP"/>
    </source>
</evidence>
<protein>
    <submittedName>
        <fullName evidence="4">Uncharacterized protein</fullName>
    </submittedName>
</protein>
<accession>A0A7R9AK82</accession>
<dbReference type="InterPro" id="IPR050468">
    <property type="entry name" value="Cuticle_Struct_Prot"/>
</dbReference>
<dbReference type="PRINTS" id="PR00947">
    <property type="entry name" value="CUTICLE"/>
</dbReference>
<dbReference type="GO" id="GO:0008010">
    <property type="term" value="F:structural constituent of chitin-based larval cuticle"/>
    <property type="evidence" value="ECO:0007669"/>
    <property type="project" value="TreeGrafter"/>
</dbReference>
<feature type="signal peptide" evidence="3">
    <location>
        <begin position="1"/>
        <end position="16"/>
    </location>
</feature>
<dbReference type="InterPro" id="IPR000618">
    <property type="entry name" value="Insect_cuticle"/>
</dbReference>
<dbReference type="AlphaFoldDB" id="A0A7R9AK82"/>
<reference evidence="4" key="1">
    <citation type="submission" date="2020-11" db="EMBL/GenBank/DDBJ databases">
        <authorList>
            <person name="Tran Van P."/>
        </authorList>
    </citation>
    <scope>NUCLEOTIDE SEQUENCE</scope>
</reference>
<evidence type="ECO:0000256" key="2">
    <source>
        <dbReference type="PROSITE-ProRule" id="PRU00497"/>
    </source>
</evidence>
<dbReference type="GO" id="GO:0062129">
    <property type="term" value="C:chitin-based extracellular matrix"/>
    <property type="evidence" value="ECO:0007669"/>
    <property type="project" value="TreeGrafter"/>
</dbReference>
<organism evidence="4">
    <name type="scientific">Timema shepardi</name>
    <name type="common">Walking stick</name>
    <dbReference type="NCBI Taxonomy" id="629360"/>
    <lineage>
        <taxon>Eukaryota</taxon>
        <taxon>Metazoa</taxon>
        <taxon>Ecdysozoa</taxon>
        <taxon>Arthropoda</taxon>
        <taxon>Hexapoda</taxon>
        <taxon>Insecta</taxon>
        <taxon>Pterygota</taxon>
        <taxon>Neoptera</taxon>
        <taxon>Polyneoptera</taxon>
        <taxon>Phasmatodea</taxon>
        <taxon>Timematodea</taxon>
        <taxon>Timematoidea</taxon>
        <taxon>Timematidae</taxon>
        <taxon>Timema</taxon>
    </lineage>
</organism>
<feature type="chain" id="PRO_5030923718" evidence="3">
    <location>
        <begin position="17"/>
        <end position="124"/>
    </location>
</feature>
<gene>
    <name evidence="4" type="ORF">TSIB3V08_LOCUS170</name>
</gene>
<dbReference type="PROSITE" id="PS51155">
    <property type="entry name" value="CHIT_BIND_RR_2"/>
    <property type="match status" value="1"/>
</dbReference>
<keyword evidence="1 2" id="KW-0193">Cuticle</keyword>
<dbReference type="PANTHER" id="PTHR10380:SF241">
    <property type="entry name" value="CUTICULAR PROTEIN 47EG-RELATED"/>
    <property type="match status" value="1"/>
</dbReference>
<dbReference type="Pfam" id="PF00379">
    <property type="entry name" value="Chitin_bind_4"/>
    <property type="match status" value="1"/>
</dbReference>
<dbReference type="EMBL" id="OC000044">
    <property type="protein sequence ID" value="CAD7255878.1"/>
    <property type="molecule type" value="Genomic_DNA"/>
</dbReference>
<dbReference type="PROSITE" id="PS00233">
    <property type="entry name" value="CHIT_BIND_RR_1"/>
    <property type="match status" value="1"/>
</dbReference>
<name>A0A7R9AK82_TIMSH</name>
<sequence length="124" mass="13494">MKTLCVLVALIVVASAAEFIPVLQRSEARDDVGQFYLNIVTEKTIKLLKDNDTYVNFSYESADGTRVSEQGILKPNADGTDNVLVKQGSFSYISPEGQPISLSYIADELGFRAKGDHLPVAPTV</sequence>
<dbReference type="PANTHER" id="PTHR10380">
    <property type="entry name" value="CUTICLE PROTEIN"/>
    <property type="match status" value="1"/>
</dbReference>
<evidence type="ECO:0000313" key="4">
    <source>
        <dbReference type="EMBL" id="CAD7255878.1"/>
    </source>
</evidence>
<dbReference type="InterPro" id="IPR031311">
    <property type="entry name" value="CHIT_BIND_RR_consensus"/>
</dbReference>
<proteinExistence type="predicted"/>
<keyword evidence="3" id="KW-0732">Signal</keyword>
<evidence type="ECO:0000256" key="1">
    <source>
        <dbReference type="ARBA" id="ARBA00022460"/>
    </source>
</evidence>